<organism evidence="2">
    <name type="scientific">marine metagenome</name>
    <dbReference type="NCBI Taxonomy" id="408172"/>
    <lineage>
        <taxon>unclassified sequences</taxon>
        <taxon>metagenomes</taxon>
        <taxon>ecological metagenomes</taxon>
    </lineage>
</organism>
<evidence type="ECO:0000259" key="1">
    <source>
        <dbReference type="SMART" id="SM00479"/>
    </source>
</evidence>
<dbReference type="Gene3D" id="3.30.420.10">
    <property type="entry name" value="Ribonuclease H-like superfamily/Ribonuclease H"/>
    <property type="match status" value="1"/>
</dbReference>
<proteinExistence type="predicted"/>
<dbReference type="GO" id="GO:0008408">
    <property type="term" value="F:3'-5' exonuclease activity"/>
    <property type="evidence" value="ECO:0007669"/>
    <property type="project" value="TreeGrafter"/>
</dbReference>
<dbReference type="SUPFAM" id="SSF53098">
    <property type="entry name" value="Ribonuclease H-like"/>
    <property type="match status" value="1"/>
</dbReference>
<sequence length="265" mass="30536">MNLTKPLVILDLETTGLDIINDRIVEISMIKINPDKTKNEKTIRINPKIPISNESSLIHGIYIKDLKDCPCFKNTSNEIFQFINKCDIGGFNVLKFDLPLLIEEFLRCNLHLSLKNIKIIDAQRIFHLMEKRNLSSAYKFYCNKELKNAHNSYNDALATYEVIKGQINKYKGQEVTDIKGNKLGKISEDIKSIGSIIDNNIVDLAGRITKNKENVEVFNFGKYKNKSVNVIFKKNPEYYHWIIKSDFPLNTKEKFTEIKLKGISS</sequence>
<dbReference type="InterPro" id="IPR012337">
    <property type="entry name" value="RNaseH-like_sf"/>
</dbReference>
<protein>
    <recommendedName>
        <fullName evidence="1">Exonuclease domain-containing protein</fullName>
    </recommendedName>
</protein>
<dbReference type="EMBL" id="UINC01001088">
    <property type="protein sequence ID" value="SUZ70347.1"/>
    <property type="molecule type" value="Genomic_DNA"/>
</dbReference>
<gene>
    <name evidence="2" type="ORF">METZ01_LOCUS23201</name>
</gene>
<evidence type="ECO:0000313" key="2">
    <source>
        <dbReference type="EMBL" id="SUZ70347.1"/>
    </source>
</evidence>
<dbReference type="GO" id="GO:0003676">
    <property type="term" value="F:nucleic acid binding"/>
    <property type="evidence" value="ECO:0007669"/>
    <property type="project" value="InterPro"/>
</dbReference>
<dbReference type="SMART" id="SM00479">
    <property type="entry name" value="EXOIII"/>
    <property type="match status" value="1"/>
</dbReference>
<dbReference type="InterPro" id="IPR036397">
    <property type="entry name" value="RNaseH_sf"/>
</dbReference>
<dbReference type="PANTHER" id="PTHR30231">
    <property type="entry name" value="DNA POLYMERASE III SUBUNIT EPSILON"/>
    <property type="match status" value="1"/>
</dbReference>
<dbReference type="GO" id="GO:0045004">
    <property type="term" value="P:DNA replication proofreading"/>
    <property type="evidence" value="ECO:0007669"/>
    <property type="project" value="TreeGrafter"/>
</dbReference>
<dbReference type="AlphaFoldDB" id="A0A381PWC9"/>
<feature type="domain" description="Exonuclease" evidence="1">
    <location>
        <begin position="6"/>
        <end position="172"/>
    </location>
</feature>
<dbReference type="CDD" id="cd06127">
    <property type="entry name" value="DEDDh"/>
    <property type="match status" value="1"/>
</dbReference>
<dbReference type="Pfam" id="PF20600">
    <property type="entry name" value="ExoX-like_C"/>
    <property type="match status" value="1"/>
</dbReference>
<dbReference type="InterPro" id="IPR046768">
    <property type="entry name" value="ExoX-like_C"/>
</dbReference>
<accession>A0A381PWC9</accession>
<dbReference type="InterPro" id="IPR013520">
    <property type="entry name" value="Ribonucl_H"/>
</dbReference>
<dbReference type="Pfam" id="PF00929">
    <property type="entry name" value="RNase_T"/>
    <property type="match status" value="1"/>
</dbReference>
<dbReference type="PANTHER" id="PTHR30231:SF41">
    <property type="entry name" value="DNA POLYMERASE III SUBUNIT EPSILON"/>
    <property type="match status" value="1"/>
</dbReference>
<dbReference type="GO" id="GO:0005829">
    <property type="term" value="C:cytosol"/>
    <property type="evidence" value="ECO:0007669"/>
    <property type="project" value="TreeGrafter"/>
</dbReference>
<reference evidence="2" key="1">
    <citation type="submission" date="2018-05" db="EMBL/GenBank/DDBJ databases">
        <authorList>
            <person name="Lanie J.A."/>
            <person name="Ng W.-L."/>
            <person name="Kazmierczak K.M."/>
            <person name="Andrzejewski T.M."/>
            <person name="Davidsen T.M."/>
            <person name="Wayne K.J."/>
            <person name="Tettelin H."/>
            <person name="Glass J.I."/>
            <person name="Rusch D."/>
            <person name="Podicherti R."/>
            <person name="Tsui H.-C.T."/>
            <person name="Winkler M.E."/>
        </authorList>
    </citation>
    <scope>NUCLEOTIDE SEQUENCE</scope>
</reference>
<name>A0A381PWC9_9ZZZZ</name>